<proteinExistence type="predicted"/>
<dbReference type="EMBL" id="MU250524">
    <property type="protein sequence ID" value="KAG7451869.1"/>
    <property type="molecule type" value="Genomic_DNA"/>
</dbReference>
<dbReference type="AlphaFoldDB" id="A0A9P7W3F9"/>
<accession>A0A9P7W3F9</accession>
<dbReference type="GeneID" id="66102604"/>
<protein>
    <submittedName>
        <fullName evidence="1">Uncharacterized protein</fullName>
    </submittedName>
</protein>
<evidence type="ECO:0000313" key="1">
    <source>
        <dbReference type="EMBL" id="KAG7451869.1"/>
    </source>
</evidence>
<name>A0A9P7W3F9_9AGAR</name>
<dbReference type="Proteomes" id="UP000812287">
    <property type="component" value="Unassembled WGS sequence"/>
</dbReference>
<gene>
    <name evidence="1" type="ORF">BT62DRAFT_269011</name>
</gene>
<keyword evidence="2" id="KW-1185">Reference proteome</keyword>
<evidence type="ECO:0000313" key="2">
    <source>
        <dbReference type="Proteomes" id="UP000812287"/>
    </source>
</evidence>
<dbReference type="RefSeq" id="XP_043045369.1">
    <property type="nucleotide sequence ID" value="XM_043180308.1"/>
</dbReference>
<sequence length="98" mass="10902">MFSGFTVLLSLMGGRSRNTRPVAYDRRSSGARLLPTSSLLLFRCSSSAPFFLVPVIADCHRGYYQHYGDTSTYQLRTAAFFSAALISTCLRGARPKRQ</sequence>
<organism evidence="1 2">
    <name type="scientific">Guyanagaster necrorhizus</name>
    <dbReference type="NCBI Taxonomy" id="856835"/>
    <lineage>
        <taxon>Eukaryota</taxon>
        <taxon>Fungi</taxon>
        <taxon>Dikarya</taxon>
        <taxon>Basidiomycota</taxon>
        <taxon>Agaricomycotina</taxon>
        <taxon>Agaricomycetes</taxon>
        <taxon>Agaricomycetidae</taxon>
        <taxon>Agaricales</taxon>
        <taxon>Marasmiineae</taxon>
        <taxon>Physalacriaceae</taxon>
        <taxon>Guyanagaster</taxon>
    </lineage>
</organism>
<comment type="caution">
    <text evidence="1">The sequence shown here is derived from an EMBL/GenBank/DDBJ whole genome shotgun (WGS) entry which is preliminary data.</text>
</comment>
<reference evidence="1" key="1">
    <citation type="submission" date="2020-11" db="EMBL/GenBank/DDBJ databases">
        <title>Adaptations for nitrogen fixation in a non-lichenized fungal sporocarp promotes dispersal by wood-feeding termites.</title>
        <authorList>
            <consortium name="DOE Joint Genome Institute"/>
            <person name="Koch R.A."/>
            <person name="Yoon G."/>
            <person name="Arayal U."/>
            <person name="Lail K."/>
            <person name="Amirebrahimi M."/>
            <person name="Labutti K."/>
            <person name="Lipzen A."/>
            <person name="Riley R."/>
            <person name="Barry K."/>
            <person name="Henrissat B."/>
            <person name="Grigoriev I.V."/>
            <person name="Herr J.R."/>
            <person name="Aime M.C."/>
        </authorList>
    </citation>
    <scope>NUCLEOTIDE SEQUENCE</scope>
    <source>
        <strain evidence="1">MCA 3950</strain>
    </source>
</reference>